<dbReference type="EMBL" id="JAKGTI010000002">
    <property type="protein sequence ID" value="MCF4099352.1"/>
    <property type="molecule type" value="Genomic_DNA"/>
</dbReference>
<dbReference type="Pfam" id="PF08125">
    <property type="entry name" value="Mannitol_dh_C"/>
    <property type="match status" value="1"/>
</dbReference>
<evidence type="ECO:0000256" key="1">
    <source>
        <dbReference type="ARBA" id="ARBA00023002"/>
    </source>
</evidence>
<dbReference type="InterPro" id="IPR000669">
    <property type="entry name" value="Mannitol_DH"/>
</dbReference>
<dbReference type="PRINTS" id="PR00084">
    <property type="entry name" value="MTLDHDRGNASE"/>
</dbReference>
<dbReference type="InterPro" id="IPR008927">
    <property type="entry name" value="6-PGluconate_DH-like_C_sf"/>
</dbReference>
<feature type="domain" description="Mannitol dehydrogenase C-terminal" evidence="3">
    <location>
        <begin position="272"/>
        <end position="462"/>
    </location>
</feature>
<dbReference type="InterPro" id="IPR013131">
    <property type="entry name" value="Mannitol_DH_N"/>
</dbReference>
<dbReference type="Proteomes" id="UP001201217">
    <property type="component" value="Unassembled WGS sequence"/>
</dbReference>
<dbReference type="InterPro" id="IPR013328">
    <property type="entry name" value="6PGD_dom2"/>
</dbReference>
<dbReference type="PANTHER" id="PTHR43362:SF1">
    <property type="entry name" value="MANNITOL DEHYDROGENASE 2-RELATED"/>
    <property type="match status" value="1"/>
</dbReference>
<dbReference type="InterPro" id="IPR050988">
    <property type="entry name" value="Mannitol_DH/Oxidoreductase"/>
</dbReference>
<dbReference type="PANTHER" id="PTHR43362">
    <property type="entry name" value="MANNITOL DEHYDROGENASE DSF1-RELATED"/>
    <property type="match status" value="1"/>
</dbReference>
<comment type="caution">
    <text evidence="4">The sequence shown here is derived from an EMBL/GenBank/DDBJ whole genome shotgun (WGS) entry which is preliminary data.</text>
</comment>
<dbReference type="InterPro" id="IPR013118">
    <property type="entry name" value="Mannitol_DH_C"/>
</dbReference>
<keyword evidence="5" id="KW-1185">Reference proteome</keyword>
<dbReference type="Gene3D" id="1.10.1040.10">
    <property type="entry name" value="N-(1-d-carboxylethyl)-l-norvaline Dehydrogenase, domain 2"/>
    <property type="match status" value="1"/>
</dbReference>
<evidence type="ECO:0000313" key="4">
    <source>
        <dbReference type="EMBL" id="MCF4099352.1"/>
    </source>
</evidence>
<evidence type="ECO:0000313" key="5">
    <source>
        <dbReference type="Proteomes" id="UP001201217"/>
    </source>
</evidence>
<keyword evidence="1" id="KW-0560">Oxidoreductase</keyword>
<name>A0ABS9EAY0_9HYPH</name>
<dbReference type="InterPro" id="IPR036291">
    <property type="entry name" value="NAD(P)-bd_dom_sf"/>
</dbReference>
<dbReference type="Pfam" id="PF01232">
    <property type="entry name" value="Mannitol_dh"/>
    <property type="match status" value="1"/>
</dbReference>
<dbReference type="RefSeq" id="WP_236114996.1">
    <property type="nucleotide sequence ID" value="NZ_JAKGTI010000002.1"/>
</dbReference>
<accession>A0ABS9EAY0</accession>
<protein>
    <submittedName>
        <fullName evidence="4">Mannitol dehydrogenase family protein</fullName>
    </submittedName>
</protein>
<evidence type="ECO:0000259" key="2">
    <source>
        <dbReference type="Pfam" id="PF01232"/>
    </source>
</evidence>
<sequence>MPANQRLLRQAPKPKAGMVHFGPGAFFRAFNAIYTDDVTDPISDDWGIVAVSLKSTTAKDQLAPQGCAYSAIERGPDRETIKQVNAIVDVRVAPDDPEGILALMADPAIKIVSLTITEKGYCYDSASKILDQSNLDIQHDLKHLDSPRTALGFIVSALNLRRKDGHEPFTALSCDNLPSNGQLLQNLVLEFAALIDGKLANWIKANGTFPSTMVDRITPATTPADIDRLAAREGYKDLAAVVHEPFRQWVIEDNFVSDRPQWENAGAQLVQNVDAHELMKLRCLNGTHSSMAYLGFLAGYETISEVVADPDFAQLVHAMWRDEITPTIPTPEGEDLSAYCAALMQRYQNTGIQHRTWQIAMDGSQKLPQRILGTVSDNLREDKVPHRLCLAVAAWMRFVGGVDEQGNEIDVRDPLAAPLKAAFNSADDAEGKVKAILAQRQVFDAALAENERFVVAVQKALAGLMEHGARHMVAECTV</sequence>
<gene>
    <name evidence="4" type="ORF">L1I42_12690</name>
</gene>
<dbReference type="Gene3D" id="3.40.50.720">
    <property type="entry name" value="NAD(P)-binding Rossmann-like Domain"/>
    <property type="match status" value="1"/>
</dbReference>
<organism evidence="4 5">
    <name type="scientific">Maritalea mediterranea</name>
    <dbReference type="NCBI Taxonomy" id="2909667"/>
    <lineage>
        <taxon>Bacteria</taxon>
        <taxon>Pseudomonadati</taxon>
        <taxon>Pseudomonadota</taxon>
        <taxon>Alphaproteobacteria</taxon>
        <taxon>Hyphomicrobiales</taxon>
        <taxon>Devosiaceae</taxon>
        <taxon>Maritalea</taxon>
    </lineage>
</organism>
<proteinExistence type="predicted"/>
<feature type="domain" description="Mannitol dehydrogenase N-terminal" evidence="2">
    <location>
        <begin position="18"/>
        <end position="263"/>
    </location>
</feature>
<dbReference type="SUPFAM" id="SSF48179">
    <property type="entry name" value="6-phosphogluconate dehydrogenase C-terminal domain-like"/>
    <property type="match status" value="1"/>
</dbReference>
<dbReference type="SUPFAM" id="SSF51735">
    <property type="entry name" value="NAD(P)-binding Rossmann-fold domains"/>
    <property type="match status" value="1"/>
</dbReference>
<evidence type="ECO:0000259" key="3">
    <source>
        <dbReference type="Pfam" id="PF08125"/>
    </source>
</evidence>
<reference evidence="4 5" key="1">
    <citation type="submission" date="2022-01" db="EMBL/GenBank/DDBJ databases">
        <title>Maritalea mediterranea sp. nov., isolated from marine plastic residues from the Malva-rosa beach (Valencia, Spain).</title>
        <authorList>
            <person name="Vidal-Verdu A."/>
            <person name="Molina-Menor E."/>
            <person name="Pascual J."/>
            <person name="Pereto J."/>
            <person name="Porcar M."/>
        </authorList>
    </citation>
    <scope>NUCLEOTIDE SEQUENCE [LARGE SCALE GENOMIC DNA]</scope>
    <source>
        <strain evidence="4 5">P4.10X</strain>
    </source>
</reference>